<reference evidence="2" key="1">
    <citation type="journal article" date="2013" name="Science">
        <title>The Amborella genome and the evolution of flowering plants.</title>
        <authorList>
            <consortium name="Amborella Genome Project"/>
        </authorList>
    </citation>
    <scope>NUCLEOTIDE SEQUENCE [LARGE SCALE GENOMIC DNA]</scope>
</reference>
<dbReference type="AlphaFoldDB" id="W1PL93"/>
<protein>
    <submittedName>
        <fullName evidence="1">Uncharacterized protein</fullName>
    </submittedName>
</protein>
<accession>W1PL93</accession>
<proteinExistence type="predicted"/>
<evidence type="ECO:0000313" key="1">
    <source>
        <dbReference type="EMBL" id="ERN07905.1"/>
    </source>
</evidence>
<dbReference type="HOGENOM" id="CLU_2486326_0_0_1"/>
<organism evidence="1 2">
    <name type="scientific">Amborella trichopoda</name>
    <dbReference type="NCBI Taxonomy" id="13333"/>
    <lineage>
        <taxon>Eukaryota</taxon>
        <taxon>Viridiplantae</taxon>
        <taxon>Streptophyta</taxon>
        <taxon>Embryophyta</taxon>
        <taxon>Tracheophyta</taxon>
        <taxon>Spermatophyta</taxon>
        <taxon>Magnoliopsida</taxon>
        <taxon>Amborellales</taxon>
        <taxon>Amborellaceae</taxon>
        <taxon>Amborella</taxon>
    </lineage>
</organism>
<dbReference type="Proteomes" id="UP000017836">
    <property type="component" value="Unassembled WGS sequence"/>
</dbReference>
<evidence type="ECO:0000313" key="2">
    <source>
        <dbReference type="Proteomes" id="UP000017836"/>
    </source>
</evidence>
<gene>
    <name evidence="1" type="ORF">AMTR_s00012p00235010</name>
</gene>
<name>W1PL93_AMBTC</name>
<keyword evidence="2" id="KW-1185">Reference proteome</keyword>
<dbReference type="Gramene" id="ERN07905">
    <property type="protein sequence ID" value="ERN07905"/>
    <property type="gene ID" value="AMTR_s00012p00235010"/>
</dbReference>
<dbReference type="EMBL" id="KI393609">
    <property type="protein sequence ID" value="ERN07905.1"/>
    <property type="molecule type" value="Genomic_DNA"/>
</dbReference>
<sequence length="87" mass="10084">MALLVSSNPVSIPDNLSLYFPYDLNFVDPPLSMSMYFAYDLDFAYPFTYKNTEFQPEENSGISSSNGIVCYHEYYTNDFVLRNPLLR</sequence>